<keyword evidence="8" id="KW-0813">Transport</keyword>
<protein>
    <submittedName>
        <fullName evidence="11">Vitamin B12 import ATP-binding protein BtuD</fullName>
    </submittedName>
</protein>
<evidence type="ECO:0000259" key="9">
    <source>
        <dbReference type="PROSITE" id="PS50893"/>
    </source>
</evidence>
<dbReference type="InterPro" id="IPR003439">
    <property type="entry name" value="ABC_transporter-like_ATP-bd"/>
</dbReference>
<keyword evidence="4" id="KW-0547">Nucleotide-binding</keyword>
<evidence type="ECO:0000256" key="3">
    <source>
        <dbReference type="ARBA" id="ARBA00022692"/>
    </source>
</evidence>
<evidence type="ECO:0000256" key="8">
    <source>
        <dbReference type="RuleBase" id="RU363032"/>
    </source>
</evidence>
<keyword evidence="7 8" id="KW-0472">Membrane</keyword>
<evidence type="ECO:0000256" key="1">
    <source>
        <dbReference type="ARBA" id="ARBA00004141"/>
    </source>
</evidence>
<dbReference type="InterPro" id="IPR017871">
    <property type="entry name" value="ABC_transporter-like_CS"/>
</dbReference>
<dbReference type="PROSITE" id="PS50893">
    <property type="entry name" value="ABC_TRANSPORTER_2"/>
    <property type="match status" value="1"/>
</dbReference>
<gene>
    <name evidence="11" type="ORF">CPARK_000088100</name>
</gene>
<comment type="subcellular location">
    <subcellularLocation>
        <location evidence="8">Cell membrane</location>
        <topology evidence="8">Multi-pass membrane protein</topology>
    </subcellularLocation>
    <subcellularLocation>
        <location evidence="1">Membrane</location>
        <topology evidence="1">Multi-pass membrane protein</topology>
    </subcellularLocation>
</comment>
<reference evidence="11 12" key="1">
    <citation type="submission" date="2021-08" db="EMBL/GenBank/DDBJ databases">
        <title>Endosymbiont genome of Braarudosphaera bigelowii.</title>
        <authorList>
            <person name="Suzuki S."/>
            <person name="Ishida K."/>
        </authorList>
    </citation>
    <scope>NUCLEOTIDE SEQUENCE [LARGE SCALE GENOMIC DNA]</scope>
    <source>
        <strain evidence="11">CPSB-1</strain>
    </source>
</reference>
<feature type="transmembrane region" description="Helical" evidence="8">
    <location>
        <begin position="15"/>
        <end position="34"/>
    </location>
</feature>
<evidence type="ECO:0000259" key="10">
    <source>
        <dbReference type="PROSITE" id="PS50928"/>
    </source>
</evidence>
<name>A0ABM7U5S1_9CHRO</name>
<dbReference type="InterPro" id="IPR035906">
    <property type="entry name" value="MetI-like_sf"/>
</dbReference>
<keyword evidence="5 11" id="KW-0067">ATP-binding</keyword>
<dbReference type="EMBL" id="AP024987">
    <property type="protein sequence ID" value="BDA40042.1"/>
    <property type="molecule type" value="Genomic_DNA"/>
</dbReference>
<dbReference type="Pfam" id="PF00005">
    <property type="entry name" value="ABC_tran"/>
    <property type="match status" value="1"/>
</dbReference>
<comment type="similarity">
    <text evidence="8">Belongs to the binding-protein-dependent transport system permease family.</text>
</comment>
<accession>A0ABM7U5S1</accession>
<dbReference type="SUPFAM" id="SSF52540">
    <property type="entry name" value="P-loop containing nucleoside triphosphate hydrolases"/>
    <property type="match status" value="1"/>
</dbReference>
<evidence type="ECO:0000256" key="4">
    <source>
        <dbReference type="ARBA" id="ARBA00022741"/>
    </source>
</evidence>
<dbReference type="Proteomes" id="UP001319803">
    <property type="component" value="Chromosome"/>
</dbReference>
<feature type="domain" description="ABC transporter" evidence="9">
    <location>
        <begin position="265"/>
        <end position="499"/>
    </location>
</feature>
<keyword evidence="2" id="KW-0500">Molybdenum</keyword>
<dbReference type="CDD" id="cd06261">
    <property type="entry name" value="TM_PBP2"/>
    <property type="match status" value="1"/>
</dbReference>
<dbReference type="PANTHER" id="PTHR43514">
    <property type="entry name" value="ABC TRANSPORTER I FAMILY MEMBER 10"/>
    <property type="match status" value="1"/>
</dbReference>
<feature type="domain" description="ABC transmembrane type-1" evidence="10">
    <location>
        <begin position="8"/>
        <end position="211"/>
    </location>
</feature>
<keyword evidence="3 8" id="KW-0812">Transmembrane</keyword>
<evidence type="ECO:0000256" key="6">
    <source>
        <dbReference type="ARBA" id="ARBA00022989"/>
    </source>
</evidence>
<evidence type="ECO:0000256" key="7">
    <source>
        <dbReference type="ARBA" id="ARBA00023136"/>
    </source>
</evidence>
<organism evidence="11 12">
    <name type="scientific">cyanobacterium endosymbiont of Braarudosphaera bigelowii</name>
    <dbReference type="NCBI Taxonomy" id="1285375"/>
    <lineage>
        <taxon>Bacteria</taxon>
        <taxon>Bacillati</taxon>
        <taxon>Cyanobacteriota</taxon>
        <taxon>Cyanophyceae</taxon>
        <taxon>Oscillatoriophycideae</taxon>
        <taxon>Chroococcales</taxon>
        <taxon>Aphanothecaceae</taxon>
        <taxon>Candidatus Atelocyanobacterium</taxon>
        <taxon>Candidatus Atelocyanobacterium thalassae</taxon>
    </lineage>
</organism>
<dbReference type="Gene3D" id="1.10.3720.10">
    <property type="entry name" value="MetI-like"/>
    <property type="match status" value="1"/>
</dbReference>
<dbReference type="InterPro" id="IPR003593">
    <property type="entry name" value="AAA+_ATPase"/>
</dbReference>
<dbReference type="SMART" id="SM00382">
    <property type="entry name" value="AAA"/>
    <property type="match status" value="1"/>
</dbReference>
<dbReference type="GO" id="GO:0005524">
    <property type="term" value="F:ATP binding"/>
    <property type="evidence" value="ECO:0007669"/>
    <property type="project" value="UniProtKB-KW"/>
</dbReference>
<keyword evidence="6 8" id="KW-1133">Transmembrane helix</keyword>
<feature type="transmembrane region" description="Helical" evidence="8">
    <location>
        <begin position="195"/>
        <end position="214"/>
    </location>
</feature>
<dbReference type="SUPFAM" id="SSF161098">
    <property type="entry name" value="MetI-like"/>
    <property type="match status" value="1"/>
</dbReference>
<evidence type="ECO:0000313" key="11">
    <source>
        <dbReference type="EMBL" id="BDA40042.1"/>
    </source>
</evidence>
<dbReference type="NCBIfam" id="TIGR02141">
    <property type="entry name" value="modB_ABC"/>
    <property type="match status" value="1"/>
</dbReference>
<feature type="transmembrane region" description="Helical" evidence="8">
    <location>
        <begin position="86"/>
        <end position="104"/>
    </location>
</feature>
<dbReference type="RefSeq" id="WP_229636972.1">
    <property type="nucleotide sequence ID" value="NZ_AP024987.1"/>
</dbReference>
<keyword evidence="12" id="KW-1185">Reference proteome</keyword>
<proteinExistence type="inferred from homology"/>
<dbReference type="PROSITE" id="PS00211">
    <property type="entry name" value="ABC_TRANSPORTER_1"/>
    <property type="match status" value="1"/>
</dbReference>
<dbReference type="PANTHER" id="PTHR43514:SF1">
    <property type="entry name" value="SULFATE_THIOSULFATE IMPORT ATP-BINDING PROTEIN CYSA"/>
    <property type="match status" value="1"/>
</dbReference>
<evidence type="ECO:0000256" key="5">
    <source>
        <dbReference type="ARBA" id="ARBA00022840"/>
    </source>
</evidence>
<dbReference type="InterPro" id="IPR027417">
    <property type="entry name" value="P-loop_NTPase"/>
</dbReference>
<evidence type="ECO:0000256" key="2">
    <source>
        <dbReference type="ARBA" id="ARBA00022505"/>
    </source>
</evidence>
<feature type="transmembrane region" description="Helical" evidence="8">
    <location>
        <begin position="46"/>
        <end position="66"/>
    </location>
</feature>
<dbReference type="PROSITE" id="PS50928">
    <property type="entry name" value="ABC_TM1"/>
    <property type="match status" value="1"/>
</dbReference>
<dbReference type="InterPro" id="IPR011867">
    <property type="entry name" value="ModB_ABC"/>
</dbReference>
<sequence>MALDFSPIWISLKTATLATFFAFFAGTILAYWMFKYNGKWKSIIDGLLTIPLVLPPTVIGFLLLLLLGKYGPIGRLLWLFNVNIVFTWYAAVIAAIVVAFPLMYKTSLGAFQQIDFNLISSAKTLGASEIELFLRIILPLARPGLISGLLLSYARALGEFGATLMLAGSIPGKTQTIPIAIFFATESGNMKEAQLLVIIMVLLSLSITIGVNIWNDNYSVKRLGKKFSGLKASKVDKTLKKEHSSLSVSKVSEKFHHLTSNTSNQLVVDIKKKLPNFELNVSFSTNPSQTPLGLLGASGAGKSLILKCIAGLDTPDYGHISLNGKILFDSRKGINIPIRKRKVGFLFQNYALFHHLTISENIAFGLPKNLPPSIIRQKVEQQLTIIQLEGFSHRYPSTLSGGQKQRVALARALVNQPDILLLDEPFSALDTYLRDQLEKLLKLNLNSYSGVTLFVSHNLEEAYRICPNLLILNEGMILAKGTKQKVFDDPRYLKAAQITGCKNFSRVLPLSKDKVIALDWGCTLKVYEPILPNLTHVGIRAHQLLFIDLEVSSLKHNYLQNLFTCWLASTSETQHRITLYIKLNSVPTSSFDYHLQVEVFKDKWNRLKKCPIPWSIQIKPSRLMLLQNSSDPISLEYTAGNFSKVTSTNNSN</sequence>
<dbReference type="Pfam" id="PF00528">
    <property type="entry name" value="BPD_transp_1"/>
    <property type="match status" value="1"/>
</dbReference>
<dbReference type="Gene3D" id="3.40.50.300">
    <property type="entry name" value="P-loop containing nucleotide triphosphate hydrolases"/>
    <property type="match status" value="1"/>
</dbReference>
<dbReference type="InterPro" id="IPR000515">
    <property type="entry name" value="MetI-like"/>
</dbReference>
<evidence type="ECO:0000313" key="12">
    <source>
        <dbReference type="Proteomes" id="UP001319803"/>
    </source>
</evidence>
<dbReference type="InterPro" id="IPR050334">
    <property type="entry name" value="Molybdenum_import_ModC"/>
</dbReference>